<name>A0A803P4C7_CANSA</name>
<evidence type="ECO:0000256" key="1">
    <source>
        <dbReference type="SAM" id="MobiDB-lite"/>
    </source>
</evidence>
<organism evidence="2 3">
    <name type="scientific">Cannabis sativa</name>
    <name type="common">Hemp</name>
    <name type="synonym">Marijuana</name>
    <dbReference type="NCBI Taxonomy" id="3483"/>
    <lineage>
        <taxon>Eukaryota</taxon>
        <taxon>Viridiplantae</taxon>
        <taxon>Streptophyta</taxon>
        <taxon>Embryophyta</taxon>
        <taxon>Tracheophyta</taxon>
        <taxon>Spermatophyta</taxon>
        <taxon>Magnoliopsida</taxon>
        <taxon>eudicotyledons</taxon>
        <taxon>Gunneridae</taxon>
        <taxon>Pentapetalae</taxon>
        <taxon>rosids</taxon>
        <taxon>fabids</taxon>
        <taxon>Rosales</taxon>
        <taxon>Cannabaceae</taxon>
        <taxon>Cannabis</taxon>
    </lineage>
</organism>
<protein>
    <submittedName>
        <fullName evidence="2">Uncharacterized protein</fullName>
    </submittedName>
</protein>
<feature type="region of interest" description="Disordered" evidence="1">
    <location>
        <begin position="1"/>
        <end position="49"/>
    </location>
</feature>
<dbReference type="EnsemblPlants" id="evm.model.03.1197">
    <property type="protein sequence ID" value="cds.evm.model.03.1197"/>
    <property type="gene ID" value="evm.TU.03.1197"/>
</dbReference>
<dbReference type="Proteomes" id="UP000596661">
    <property type="component" value="Chromosome 3"/>
</dbReference>
<keyword evidence="3" id="KW-1185">Reference proteome</keyword>
<reference evidence="2" key="1">
    <citation type="submission" date="2018-11" db="EMBL/GenBank/DDBJ databases">
        <authorList>
            <person name="Grassa J C."/>
        </authorList>
    </citation>
    <scope>NUCLEOTIDE SEQUENCE [LARGE SCALE GENOMIC DNA]</scope>
</reference>
<evidence type="ECO:0000313" key="3">
    <source>
        <dbReference type="Proteomes" id="UP000596661"/>
    </source>
</evidence>
<dbReference type="Gramene" id="evm.model.03.1197">
    <property type="protein sequence ID" value="cds.evm.model.03.1197"/>
    <property type="gene ID" value="evm.TU.03.1197"/>
</dbReference>
<accession>A0A803P4C7</accession>
<dbReference type="AlphaFoldDB" id="A0A803P4C7"/>
<evidence type="ECO:0000313" key="2">
    <source>
        <dbReference type="EnsemblPlants" id="cds.evm.model.03.1197"/>
    </source>
</evidence>
<sequence>MDDHDENDNSHPKETNRRPGKEAMGSQRPHTSRTTCSTRLLRRSEGAYDPTRYVLLVELENRELRQRLAEANRQNAE</sequence>
<reference evidence="2" key="2">
    <citation type="submission" date="2021-03" db="UniProtKB">
        <authorList>
            <consortium name="EnsemblPlants"/>
        </authorList>
    </citation>
    <scope>IDENTIFICATION</scope>
</reference>
<feature type="compositionally biased region" description="Basic and acidic residues" evidence="1">
    <location>
        <begin position="1"/>
        <end position="21"/>
    </location>
</feature>
<proteinExistence type="predicted"/>
<dbReference type="EMBL" id="UZAU01000288">
    <property type="status" value="NOT_ANNOTATED_CDS"/>
    <property type="molecule type" value="Genomic_DNA"/>
</dbReference>